<keyword evidence="3" id="KW-1185">Reference proteome</keyword>
<dbReference type="NCBIfam" id="TIGR02522">
    <property type="entry name" value="pilus_cpaD"/>
    <property type="match status" value="1"/>
</dbReference>
<keyword evidence="1" id="KW-0732">Signal</keyword>
<reference evidence="3" key="1">
    <citation type="submission" date="2016-10" db="EMBL/GenBank/DDBJ databases">
        <authorList>
            <person name="Varghese N."/>
            <person name="Submissions S."/>
        </authorList>
    </citation>
    <scope>NUCLEOTIDE SEQUENCE [LARGE SCALE GENOMIC DNA]</scope>
    <source>
        <strain evidence="3">CGMCC 1.3431</strain>
    </source>
</reference>
<proteinExistence type="predicted"/>
<evidence type="ECO:0000313" key="3">
    <source>
        <dbReference type="Proteomes" id="UP000199150"/>
    </source>
</evidence>
<sequence>MTHLLRSLVLRPLALSLTASLAVLSLTGCATDSGTAGGMALTAPTPTEQYPLQAQTMTKTINLRINPNGLSGNQRTALDQIAQKAGWTSGAPVNVEIITSGDPAAIAAGRTVGDYLVDHDVAATSLSQLSQAGQAADIVTVNIVDYRARTYACGQTWENLAATRNNTPYQNFGCAVSSNLAAQIADPRDLQTPRAATSADMGRRSVVFDKYRKGDVTSSAKDDNATGAISNAIK</sequence>
<dbReference type="InterPro" id="IPR019027">
    <property type="entry name" value="Pilus_biogenesis_CpaD-related"/>
</dbReference>
<organism evidence="2 3">
    <name type="scientific">Asticcacaulis taihuensis</name>
    <dbReference type="NCBI Taxonomy" id="260084"/>
    <lineage>
        <taxon>Bacteria</taxon>
        <taxon>Pseudomonadati</taxon>
        <taxon>Pseudomonadota</taxon>
        <taxon>Alphaproteobacteria</taxon>
        <taxon>Caulobacterales</taxon>
        <taxon>Caulobacteraceae</taxon>
        <taxon>Asticcacaulis</taxon>
    </lineage>
</organism>
<accession>A0A1G4SQZ2</accession>
<dbReference type="PROSITE" id="PS51257">
    <property type="entry name" value="PROKAR_LIPOPROTEIN"/>
    <property type="match status" value="1"/>
</dbReference>
<dbReference type="STRING" id="260084.SAMN02927928_2766"/>
<dbReference type="EMBL" id="FMTS01000005">
    <property type="protein sequence ID" value="SCW70709.1"/>
    <property type="molecule type" value="Genomic_DNA"/>
</dbReference>
<dbReference type="OrthoDB" id="9802674at2"/>
<dbReference type="Pfam" id="PF09476">
    <property type="entry name" value="Pilus_CpaD"/>
    <property type="match status" value="1"/>
</dbReference>
<gene>
    <name evidence="2" type="ORF">SAMN02927928_2766</name>
</gene>
<name>A0A1G4SQZ2_9CAUL</name>
<evidence type="ECO:0000313" key="2">
    <source>
        <dbReference type="EMBL" id="SCW70709.1"/>
    </source>
</evidence>
<feature type="chain" id="PRO_5011494340" evidence="1">
    <location>
        <begin position="31"/>
        <end position="234"/>
    </location>
</feature>
<feature type="signal peptide" evidence="1">
    <location>
        <begin position="1"/>
        <end position="30"/>
    </location>
</feature>
<dbReference type="InterPro" id="IPR013361">
    <property type="entry name" value="Pilus_CpaD"/>
</dbReference>
<dbReference type="Proteomes" id="UP000199150">
    <property type="component" value="Unassembled WGS sequence"/>
</dbReference>
<dbReference type="RefSeq" id="WP_090649103.1">
    <property type="nucleotide sequence ID" value="NZ_CBCRYE010000003.1"/>
</dbReference>
<dbReference type="AlphaFoldDB" id="A0A1G4SQZ2"/>
<evidence type="ECO:0000256" key="1">
    <source>
        <dbReference type="SAM" id="SignalP"/>
    </source>
</evidence>
<protein>
    <submittedName>
        <fullName evidence="2">Pilus assembly protein CpaD</fullName>
    </submittedName>
</protein>